<keyword evidence="2" id="KW-1185">Reference proteome</keyword>
<accession>A0ABY7LNQ4</accession>
<evidence type="ECO:0000313" key="2">
    <source>
        <dbReference type="Proteomes" id="UP001211005"/>
    </source>
</evidence>
<dbReference type="RefSeq" id="WP_269560101.1">
    <property type="nucleotide sequence ID" value="NZ_CP114767.1"/>
</dbReference>
<gene>
    <name evidence="1" type="ORF">O3303_00445</name>
</gene>
<dbReference type="Proteomes" id="UP001211005">
    <property type="component" value="Chromosome"/>
</dbReference>
<protein>
    <submittedName>
        <fullName evidence="1">Uncharacterized protein</fullName>
    </submittedName>
</protein>
<reference evidence="1 2" key="1">
    <citation type="submission" date="2022-12" db="EMBL/GenBank/DDBJ databases">
        <title>Hymenobacter canadensis sp. nov. isolated from lake water of the Cambridge Bay, Canada.</title>
        <authorList>
            <person name="Kim W.H."/>
            <person name="Lee Y.M."/>
        </authorList>
    </citation>
    <scope>NUCLEOTIDE SEQUENCE [LARGE SCALE GENOMIC DNA]</scope>
    <source>
        <strain evidence="1 2">PAMC 29467</strain>
    </source>
</reference>
<sequence length="135" mass="15741">MLFSASIILFPYAMFGRIRNHLIRFARHQVGTISYLNLVQEAELGLNLDISHEKSRLNELLAEISEQEHAAGRPLLSCLVKVQGSKGQGDNFYKLCERLGMGEWRTLKQEEDFLKNMRRECRAFWQDQQNFEKHG</sequence>
<dbReference type="EMBL" id="CP114767">
    <property type="protein sequence ID" value="WBA42043.1"/>
    <property type="molecule type" value="Genomic_DNA"/>
</dbReference>
<evidence type="ECO:0000313" key="1">
    <source>
        <dbReference type="EMBL" id="WBA42043.1"/>
    </source>
</evidence>
<proteinExistence type="predicted"/>
<organism evidence="1 2">
    <name type="scientific">Hymenobacter canadensis</name>
    <dbReference type="NCBI Taxonomy" id="2999067"/>
    <lineage>
        <taxon>Bacteria</taxon>
        <taxon>Pseudomonadati</taxon>
        <taxon>Bacteroidota</taxon>
        <taxon>Cytophagia</taxon>
        <taxon>Cytophagales</taxon>
        <taxon>Hymenobacteraceae</taxon>
        <taxon>Hymenobacter</taxon>
    </lineage>
</organism>
<name>A0ABY7LNQ4_9BACT</name>